<accession>A0A3R7LJ25</accession>
<keyword evidence="4" id="KW-1185">Reference proteome</keyword>
<keyword evidence="2" id="KW-0812">Transmembrane</keyword>
<organism evidence="3 4">
    <name type="scientific">Trypanosoma conorhini</name>
    <dbReference type="NCBI Taxonomy" id="83891"/>
    <lineage>
        <taxon>Eukaryota</taxon>
        <taxon>Discoba</taxon>
        <taxon>Euglenozoa</taxon>
        <taxon>Kinetoplastea</taxon>
        <taxon>Metakinetoplastina</taxon>
        <taxon>Trypanosomatida</taxon>
        <taxon>Trypanosomatidae</taxon>
        <taxon>Trypanosoma</taxon>
    </lineage>
</organism>
<dbReference type="AlphaFoldDB" id="A0A3R7LJ25"/>
<feature type="compositionally biased region" description="Basic and acidic residues" evidence="1">
    <location>
        <begin position="804"/>
        <end position="814"/>
    </location>
</feature>
<dbReference type="RefSeq" id="XP_029230800.1">
    <property type="nucleotide sequence ID" value="XM_029369116.1"/>
</dbReference>
<dbReference type="GeneID" id="40315794"/>
<feature type="compositionally biased region" description="Polar residues" evidence="1">
    <location>
        <begin position="137"/>
        <end position="154"/>
    </location>
</feature>
<evidence type="ECO:0008006" key="5">
    <source>
        <dbReference type="Google" id="ProtNLM"/>
    </source>
</evidence>
<feature type="region of interest" description="Disordered" evidence="1">
    <location>
        <begin position="691"/>
        <end position="730"/>
    </location>
</feature>
<feature type="region of interest" description="Disordered" evidence="1">
    <location>
        <begin position="124"/>
        <end position="154"/>
    </location>
</feature>
<feature type="transmembrane region" description="Helical" evidence="2">
    <location>
        <begin position="1146"/>
        <end position="1168"/>
    </location>
</feature>
<feature type="region of interest" description="Disordered" evidence="1">
    <location>
        <begin position="795"/>
        <end position="814"/>
    </location>
</feature>
<feature type="compositionally biased region" description="Polar residues" evidence="1">
    <location>
        <begin position="184"/>
        <end position="202"/>
    </location>
</feature>
<dbReference type="Proteomes" id="UP000284403">
    <property type="component" value="Unassembled WGS sequence"/>
</dbReference>
<evidence type="ECO:0000313" key="3">
    <source>
        <dbReference type="EMBL" id="RNF25594.1"/>
    </source>
</evidence>
<feature type="transmembrane region" description="Helical" evidence="2">
    <location>
        <begin position="307"/>
        <end position="327"/>
    </location>
</feature>
<keyword evidence="2" id="KW-0472">Membrane</keyword>
<dbReference type="EMBL" id="MKKU01000082">
    <property type="protein sequence ID" value="RNF25594.1"/>
    <property type="molecule type" value="Genomic_DNA"/>
</dbReference>
<reference evidence="3 4" key="1">
    <citation type="journal article" date="2018" name="BMC Genomics">
        <title>Genomic comparison of Trypanosoma conorhini and Trypanosoma rangeli to Trypanosoma cruzi strains of high and low virulence.</title>
        <authorList>
            <person name="Bradwell K.R."/>
            <person name="Koparde V.N."/>
            <person name="Matveyev A.V."/>
            <person name="Serrano M.G."/>
            <person name="Alves J.M."/>
            <person name="Parikh H."/>
            <person name="Huang B."/>
            <person name="Lee V."/>
            <person name="Espinosa-Alvarez O."/>
            <person name="Ortiz P.A."/>
            <person name="Costa-Martins A.G."/>
            <person name="Teixeira M.M."/>
            <person name="Buck G.A."/>
        </authorList>
    </citation>
    <scope>NUCLEOTIDE SEQUENCE [LARGE SCALE GENOMIC DNA]</scope>
    <source>
        <strain evidence="3 4">025E</strain>
    </source>
</reference>
<sequence length="1169" mass="131120">MSTEGASSKATTSPRAQAQPVRHACTYQGFQGTLTADTTGCNFTSDLVKAEFLWENVKWIRVTTKYIKDKPTSVLVLKVKHGKNFGSRLSNSGKHYFYYLMDIVEASRGLQALKDAASASDAAVGSASPASKGHLTATANTTGAGDSTNTLPAAPNSNVSLANCNQANPASPIAGNTIPKADSPLQTGGKTLGSARTTSLNVLRQEDDWVSSSSTGRLRKAANPRDEGDEENAGRNGAGAGVNMPFLIGTQRHAEQKEFNSNLSQAQRCNTVAIINRRRRGRQREAGSTWWSRCRDWVASNFSEGPLHAVIALCIMLLVILALVLSLRLMAGLLIRENWPESLPEETVIRVTRGLEQLKQWRTEYHVGGAIRNVNRDTSATMMAMTTRSAPPVRVTLKDMTVAVQELLARYVAVQHEMIATRIERVRRENMHPETILSERRRLLDGVPLDSLQQDEGNWETMYGNERGEDGVGDAEAAVSQEGRHQQPPLRFSTARVKADLNRLLCYAREAIAVVKWIFSRRTSAGNHKNRPTPFFLRWLAPKQDEGGASRASKDGRDTQQLTRYAEVLANGQFVTQEVTFAERDERRKCLRLTRELIRLANLVEELLLEYHDVVMAPLYEAYLYEGFSNVSEVKGIHAAFGAAAVETLLRNDHEESGLAWGHNNHLLRSILLRRQALALLRFDPLSSSNGDQEYKATRRPHNPRSSSTSTSKGRKRGKQANSTSAPNKERVKAILQDFVASTTEPSETRGRITTENSAALMRNILSEMKYWYEHEEDWQTVVLWRLNSPNRTLNATQTPHGAQDAEKEAESDNDDFRKVIGSLPLFRGLWCFLKQPISFPQEAVKKKADVSSFSSSPVPSEYGQKGDAFPNFAGNECVLENENEIFKKLFAGGAEDSELVEEVCEWRENDTRFNSMGVQPPSASLVTMDPAAWAFSNEEHTKNDEVGGAGDETEATETWIRTVELISEEAQIRWLNVLDLFIRSHEDLHHEWAQDNRGWDWERPYEWGAEVGYGESNAAHARQRVIRLLGWAKHHYEKYLARDPVALLGSSGALSEFTKQCATSQRWSWWKVFWPPSWFLQVKLPQSTSSCWVLRPKHVDPAVRRLYRNVLYVRLGDLEDVPLMLLYTFSTPSELLESQYKLRNFFQILCWLLLLVVVVAGAIVVFLS</sequence>
<name>A0A3R7LJ25_9TRYP</name>
<protein>
    <recommendedName>
        <fullName evidence="5">Transmembrane protein</fullName>
    </recommendedName>
</protein>
<proteinExistence type="predicted"/>
<dbReference type="OrthoDB" id="273324at2759"/>
<comment type="caution">
    <text evidence="3">The sequence shown here is derived from an EMBL/GenBank/DDBJ whole genome shotgun (WGS) entry which is preliminary data.</text>
</comment>
<evidence type="ECO:0000313" key="4">
    <source>
        <dbReference type="Proteomes" id="UP000284403"/>
    </source>
</evidence>
<gene>
    <name evidence="3" type="ORF">Tco025E_02183</name>
</gene>
<evidence type="ECO:0000256" key="1">
    <source>
        <dbReference type="SAM" id="MobiDB-lite"/>
    </source>
</evidence>
<keyword evidence="2" id="KW-1133">Transmembrane helix</keyword>
<evidence type="ECO:0000256" key="2">
    <source>
        <dbReference type="SAM" id="Phobius"/>
    </source>
</evidence>
<feature type="region of interest" description="Disordered" evidence="1">
    <location>
        <begin position="172"/>
        <end position="242"/>
    </location>
</feature>